<dbReference type="InterPro" id="IPR046884">
    <property type="entry name" value="MnmA-like_central"/>
</dbReference>
<sequence>MNQKGQIVEILSSSLIYKSDILSNLSTETDFLSASQKRQYSLFDGILVGEHEGWTNFRLGQRKGINVGGKKKPLYVIGINKKENRIFVGEGIDHPGLFIKVVAIDKNEGLVYTNISTLENNTPVEVKIELENQTFIALFFEFKNYIFLKFDQLFRIDLFNHKLSIHYKNTMLLNIFIP</sequence>
<organism evidence="2 3">
    <name type="scientific">Cloacibacterium normanense</name>
    <dbReference type="NCBI Taxonomy" id="237258"/>
    <lineage>
        <taxon>Bacteria</taxon>
        <taxon>Pseudomonadati</taxon>
        <taxon>Bacteroidota</taxon>
        <taxon>Flavobacteriia</taxon>
        <taxon>Flavobacteriales</taxon>
        <taxon>Weeksellaceae</taxon>
    </lineage>
</organism>
<protein>
    <recommendedName>
        <fullName evidence="1">tRNA-specific 2-thiouridylase MnmA-like central domain-containing protein</fullName>
    </recommendedName>
</protein>
<dbReference type="Proteomes" id="UP000238565">
    <property type="component" value="Unassembled WGS sequence"/>
</dbReference>
<dbReference type="InterPro" id="IPR023382">
    <property type="entry name" value="MnmA-like_central_sf"/>
</dbReference>
<accession>A0A2S7I848</accession>
<feature type="domain" description="tRNA-specific 2-thiouridylase MnmA-like central" evidence="1">
    <location>
        <begin position="44"/>
        <end position="90"/>
    </location>
</feature>
<dbReference type="EMBL" id="PTPZ01000001">
    <property type="protein sequence ID" value="PPZ92746.1"/>
    <property type="molecule type" value="Genomic_DNA"/>
</dbReference>
<evidence type="ECO:0000313" key="2">
    <source>
        <dbReference type="EMBL" id="PPZ92746.1"/>
    </source>
</evidence>
<dbReference type="RefSeq" id="WP_104792547.1">
    <property type="nucleotide sequence ID" value="NZ_PTPZ01000001.1"/>
</dbReference>
<evidence type="ECO:0000259" key="1">
    <source>
        <dbReference type="Pfam" id="PF20259"/>
    </source>
</evidence>
<dbReference type="Pfam" id="PF20259">
    <property type="entry name" value="tRNA_Me_trans_M"/>
    <property type="match status" value="1"/>
</dbReference>
<reference evidence="2 3" key="1">
    <citation type="submission" date="2018-02" db="EMBL/GenBank/DDBJ databases">
        <title>Draft genome sequence of bacterial isolates from marine environment.</title>
        <authorList>
            <person name="Singh S.K."/>
            <person name="Hill R."/>
            <person name="Major S."/>
            <person name="Cai H."/>
            <person name="Li Y."/>
        </authorList>
    </citation>
    <scope>NUCLEOTIDE SEQUENCE [LARGE SCALE GENOMIC DNA]</scope>
    <source>
        <strain evidence="2 3">IMET F</strain>
    </source>
</reference>
<proteinExistence type="predicted"/>
<comment type="caution">
    <text evidence="2">The sequence shown here is derived from an EMBL/GenBank/DDBJ whole genome shotgun (WGS) entry which is preliminary data.</text>
</comment>
<dbReference type="AlphaFoldDB" id="A0A2S7I848"/>
<dbReference type="GO" id="GO:0016783">
    <property type="term" value="F:sulfurtransferase activity"/>
    <property type="evidence" value="ECO:0007669"/>
    <property type="project" value="InterPro"/>
</dbReference>
<name>A0A2S7I848_9FLAO</name>
<dbReference type="Gene3D" id="2.30.30.280">
    <property type="entry name" value="Adenine nucleotide alpha hydrolases-like domains"/>
    <property type="match status" value="1"/>
</dbReference>
<gene>
    <name evidence="2" type="ORF">C3729_01695</name>
</gene>
<evidence type="ECO:0000313" key="3">
    <source>
        <dbReference type="Proteomes" id="UP000238565"/>
    </source>
</evidence>